<feature type="domain" description="EF-hand" evidence="4">
    <location>
        <begin position="43"/>
        <end position="78"/>
    </location>
</feature>
<comment type="caution">
    <text evidence="5">The sequence shown here is derived from an EMBL/GenBank/DDBJ whole genome shotgun (WGS) entry which is preliminary data.</text>
</comment>
<evidence type="ECO:0000259" key="4">
    <source>
        <dbReference type="PROSITE" id="PS50222"/>
    </source>
</evidence>
<name>A0A9D3RV41_ANGAN</name>
<dbReference type="InterPro" id="IPR013787">
    <property type="entry name" value="S100_Ca-bd_sub"/>
</dbReference>
<dbReference type="OMA" id="YIANSMS"/>
<dbReference type="SMART" id="SM01394">
    <property type="entry name" value="S_100"/>
    <property type="match status" value="1"/>
</dbReference>
<evidence type="ECO:0000256" key="3">
    <source>
        <dbReference type="SAM" id="MobiDB-lite"/>
    </source>
</evidence>
<sequence length="106" mass="11312">MEAAIKTIVDVYLKSSGGKDSLSAGAFQKLVKKQLHNIMTDTDSSKAIKDMRQGLDDNQDGKVSFPEFMTLIGYLSTSLSEQRAKEANPAETPEAGDGAAGDQEAT</sequence>
<accession>A0A9D3RV41</accession>
<dbReference type="GO" id="GO:0048306">
    <property type="term" value="F:calcium-dependent protein binding"/>
    <property type="evidence" value="ECO:0007669"/>
    <property type="project" value="TreeGrafter"/>
</dbReference>
<dbReference type="PANTHER" id="PTHR11639">
    <property type="entry name" value="S100 CALCIUM-BINDING PROTEIN"/>
    <property type="match status" value="1"/>
</dbReference>
<dbReference type="GO" id="GO:0048471">
    <property type="term" value="C:perinuclear region of cytoplasm"/>
    <property type="evidence" value="ECO:0007669"/>
    <property type="project" value="TreeGrafter"/>
</dbReference>
<dbReference type="InterPro" id="IPR011992">
    <property type="entry name" value="EF-hand-dom_pair"/>
</dbReference>
<dbReference type="SUPFAM" id="SSF47473">
    <property type="entry name" value="EF-hand"/>
    <property type="match status" value="1"/>
</dbReference>
<evidence type="ECO:0000313" key="6">
    <source>
        <dbReference type="Proteomes" id="UP001044222"/>
    </source>
</evidence>
<dbReference type="InterPro" id="IPR018247">
    <property type="entry name" value="EF_Hand_1_Ca_BS"/>
</dbReference>
<dbReference type="PROSITE" id="PS50222">
    <property type="entry name" value="EF_HAND_2"/>
    <property type="match status" value="1"/>
</dbReference>
<dbReference type="EMBL" id="JAFIRN010000009">
    <property type="protein sequence ID" value="KAG5842846.1"/>
    <property type="molecule type" value="Genomic_DNA"/>
</dbReference>
<protein>
    <recommendedName>
        <fullName evidence="4">EF-hand domain-containing protein</fullName>
    </recommendedName>
</protein>
<dbReference type="Gene3D" id="1.10.238.10">
    <property type="entry name" value="EF-hand"/>
    <property type="match status" value="1"/>
</dbReference>
<reference evidence="5" key="1">
    <citation type="submission" date="2021-01" db="EMBL/GenBank/DDBJ databases">
        <title>A chromosome-scale assembly of European eel, Anguilla anguilla.</title>
        <authorList>
            <person name="Henkel C."/>
            <person name="Jong-Raadsen S.A."/>
            <person name="Dufour S."/>
            <person name="Weltzien F.-A."/>
            <person name="Palstra A.P."/>
            <person name="Pelster B."/>
            <person name="Spaink H.P."/>
            <person name="Van Den Thillart G.E."/>
            <person name="Jansen H."/>
            <person name="Zahm M."/>
            <person name="Klopp C."/>
            <person name="Cedric C."/>
            <person name="Louis A."/>
            <person name="Berthelot C."/>
            <person name="Parey E."/>
            <person name="Roest Crollius H."/>
            <person name="Montfort J."/>
            <person name="Robinson-Rechavi M."/>
            <person name="Bucao C."/>
            <person name="Bouchez O."/>
            <person name="Gislard M."/>
            <person name="Lluch J."/>
            <person name="Milhes M."/>
            <person name="Lampietro C."/>
            <person name="Lopez Roques C."/>
            <person name="Donnadieu C."/>
            <person name="Braasch I."/>
            <person name="Desvignes T."/>
            <person name="Postlethwait J."/>
            <person name="Bobe J."/>
            <person name="Guiguen Y."/>
            <person name="Dirks R."/>
        </authorList>
    </citation>
    <scope>NUCLEOTIDE SEQUENCE</scope>
    <source>
        <strain evidence="5">Tag_6206</strain>
        <tissue evidence="5">Liver</tissue>
    </source>
</reference>
<feature type="region of interest" description="Disordered" evidence="3">
    <location>
        <begin position="80"/>
        <end position="106"/>
    </location>
</feature>
<proteinExistence type="predicted"/>
<keyword evidence="1" id="KW-0479">Metal-binding</keyword>
<dbReference type="Proteomes" id="UP001044222">
    <property type="component" value="Chromosome 9"/>
</dbReference>
<dbReference type="PROSITE" id="PS00018">
    <property type="entry name" value="EF_HAND_1"/>
    <property type="match status" value="1"/>
</dbReference>
<evidence type="ECO:0000313" key="5">
    <source>
        <dbReference type="EMBL" id="KAG5842846.1"/>
    </source>
</evidence>
<gene>
    <name evidence="5" type="ORF">ANANG_G00182080</name>
</gene>
<evidence type="ECO:0000256" key="2">
    <source>
        <dbReference type="ARBA" id="ARBA00022837"/>
    </source>
</evidence>
<dbReference type="OrthoDB" id="8961427at2759"/>
<dbReference type="PANTHER" id="PTHR11639:SF115">
    <property type="entry name" value="S100 CALCIUM-BINDING PROTEIN U-RELATED"/>
    <property type="match status" value="1"/>
</dbReference>
<dbReference type="GO" id="GO:0005509">
    <property type="term" value="F:calcium ion binding"/>
    <property type="evidence" value="ECO:0007669"/>
    <property type="project" value="InterPro"/>
</dbReference>
<dbReference type="InterPro" id="IPR002048">
    <property type="entry name" value="EF_hand_dom"/>
</dbReference>
<keyword evidence="2" id="KW-0106">Calcium</keyword>
<dbReference type="AlphaFoldDB" id="A0A9D3RV41"/>
<organism evidence="5 6">
    <name type="scientific">Anguilla anguilla</name>
    <name type="common">European freshwater eel</name>
    <name type="synonym">Muraena anguilla</name>
    <dbReference type="NCBI Taxonomy" id="7936"/>
    <lineage>
        <taxon>Eukaryota</taxon>
        <taxon>Metazoa</taxon>
        <taxon>Chordata</taxon>
        <taxon>Craniata</taxon>
        <taxon>Vertebrata</taxon>
        <taxon>Euteleostomi</taxon>
        <taxon>Actinopterygii</taxon>
        <taxon>Neopterygii</taxon>
        <taxon>Teleostei</taxon>
        <taxon>Anguilliformes</taxon>
        <taxon>Anguillidae</taxon>
        <taxon>Anguilla</taxon>
    </lineage>
</organism>
<keyword evidence="6" id="KW-1185">Reference proteome</keyword>
<feature type="compositionally biased region" description="Low complexity" evidence="3">
    <location>
        <begin position="95"/>
        <end position="106"/>
    </location>
</feature>
<evidence type="ECO:0000256" key="1">
    <source>
        <dbReference type="ARBA" id="ARBA00022723"/>
    </source>
</evidence>
<dbReference type="GO" id="GO:0005615">
    <property type="term" value="C:extracellular space"/>
    <property type="evidence" value="ECO:0007669"/>
    <property type="project" value="TreeGrafter"/>
</dbReference>
<dbReference type="Pfam" id="PF01023">
    <property type="entry name" value="S_100"/>
    <property type="match status" value="1"/>
</dbReference>